<dbReference type="Pfam" id="PF01432">
    <property type="entry name" value="Peptidase_M3"/>
    <property type="match status" value="1"/>
</dbReference>
<comment type="cofactor">
    <cofactor evidence="7">
        <name>Zn(2+)</name>
        <dbReference type="ChEBI" id="CHEBI:29105"/>
    </cofactor>
    <text evidence="7">Binds 1 zinc ion.</text>
</comment>
<dbReference type="Gene3D" id="3.40.390.10">
    <property type="entry name" value="Collagenase (Catalytic Domain)"/>
    <property type="match status" value="2"/>
</dbReference>
<keyword evidence="5 7" id="KW-0862">Zinc</keyword>
<evidence type="ECO:0000256" key="5">
    <source>
        <dbReference type="ARBA" id="ARBA00022833"/>
    </source>
</evidence>
<evidence type="ECO:0000313" key="10">
    <source>
        <dbReference type="Proteomes" id="UP000053095"/>
    </source>
</evidence>
<evidence type="ECO:0000313" key="9">
    <source>
        <dbReference type="EMBL" id="GAM38564.1"/>
    </source>
</evidence>
<sequence length="738" mass="84571">MTTLFRNAFPNFMIDTNITPPVYKPGSCPLFSIPATALGVRPGIVNMKFPQVPASFSTSPAGLLDETARLIEEARSLYAQLVDRISPENATFANTILPLSQSENRLLAARKLFGFYNSTSTSSELREASGRASVLFDAFDSETWMRDDLFRLVSNVVCNQEKENLSAEDAYYLRHKHQNFLRNGLGIAETKQRARFTQVQTLLREKALEAQQCINKSHGLWLSAEELNGFPRSALSTLKKGEAENEGKLWFPLTRAQIARALQFIEKESTRRKIYIANDNRCLENVPRLKEIILLRDESARLLGFPSFMDLSILDKMARSADLIHNYILELRRKLRTAGQRELKGLLELKTNDRSNDPNISSEIDPKLYLWDYNFYKTILTKTRRNFDEELFSEYFPLEQTLAGIMEIYSSLFGLDFVEIPAESYSLLGKDHIMVWHADVSVYSVWNDETQGGDFLGYLYLDLFPRENKYNHAGHYGLVPIDQVSSNTTRFDLLFHEFGHAVHNLVSRVKYAIFHGTSTARDFVEIPSIMLENWWWEPSLIKNLGNHYSYLSDEYLNFWKNSNDANTEQPHRTIDSTLIHNLIQTRHTDGVIGVLKQCHIAEFDIAIHSQKTHHDVELLNLSSKWNQLQKEVTLLSGPEADGEGWDWGHGSARFGLLVRGYEAGYYSYPLGKAYAQDLFKTRFEHDPMSRKTALEFRRVVLEPGGSRNGAELLKEFLERDVSITARFQELGLTTDKHV</sequence>
<keyword evidence="3 7" id="KW-0479">Metal-binding</keyword>
<dbReference type="GO" id="GO:0004222">
    <property type="term" value="F:metalloendopeptidase activity"/>
    <property type="evidence" value="ECO:0007669"/>
    <property type="project" value="InterPro"/>
</dbReference>
<dbReference type="CDD" id="cd06455">
    <property type="entry name" value="M3A_TOP"/>
    <property type="match status" value="1"/>
</dbReference>
<dbReference type="SUPFAM" id="SSF55486">
    <property type="entry name" value="Metalloproteases ('zincins'), catalytic domain"/>
    <property type="match status" value="1"/>
</dbReference>
<keyword evidence="4 7" id="KW-0378">Hydrolase</keyword>
<dbReference type="GO" id="GO:0005758">
    <property type="term" value="C:mitochondrial intermembrane space"/>
    <property type="evidence" value="ECO:0007669"/>
    <property type="project" value="TreeGrafter"/>
</dbReference>
<evidence type="ECO:0000256" key="1">
    <source>
        <dbReference type="ARBA" id="ARBA00006040"/>
    </source>
</evidence>
<dbReference type="GO" id="GO:0006518">
    <property type="term" value="P:peptide metabolic process"/>
    <property type="evidence" value="ECO:0007669"/>
    <property type="project" value="TreeGrafter"/>
</dbReference>
<evidence type="ECO:0000256" key="2">
    <source>
        <dbReference type="ARBA" id="ARBA00022670"/>
    </source>
</evidence>
<dbReference type="InterPro" id="IPR001567">
    <property type="entry name" value="Pept_M3A_M3B_dom"/>
</dbReference>
<evidence type="ECO:0000256" key="6">
    <source>
        <dbReference type="ARBA" id="ARBA00023049"/>
    </source>
</evidence>
<dbReference type="Gene3D" id="1.20.1050.40">
    <property type="entry name" value="Endopeptidase. Chain P, domain 1"/>
    <property type="match status" value="1"/>
</dbReference>
<dbReference type="EMBL" id="DF933829">
    <property type="protein sequence ID" value="GAM38564.1"/>
    <property type="molecule type" value="Genomic_DNA"/>
</dbReference>
<evidence type="ECO:0000256" key="4">
    <source>
        <dbReference type="ARBA" id="ARBA00022801"/>
    </source>
</evidence>
<evidence type="ECO:0000256" key="7">
    <source>
        <dbReference type="RuleBase" id="RU003435"/>
    </source>
</evidence>
<reference evidence="10" key="1">
    <citation type="journal article" date="2015" name="Genome Announc.">
        <title>Draft genome sequence of Talaromyces cellulolyticus strain Y-94, a source of lignocellulosic biomass-degrading enzymes.</title>
        <authorList>
            <person name="Fujii T."/>
            <person name="Koike H."/>
            <person name="Sawayama S."/>
            <person name="Yano S."/>
            <person name="Inoue H."/>
        </authorList>
    </citation>
    <scope>NUCLEOTIDE SEQUENCE [LARGE SCALE GENOMIC DNA]</scope>
    <source>
        <strain evidence="10">Y-94</strain>
    </source>
</reference>
<proteinExistence type="inferred from homology"/>
<evidence type="ECO:0000259" key="8">
    <source>
        <dbReference type="Pfam" id="PF01432"/>
    </source>
</evidence>
<dbReference type="AlphaFoldDB" id="A0A6V8HJX9"/>
<dbReference type="Proteomes" id="UP000053095">
    <property type="component" value="Unassembled WGS sequence"/>
</dbReference>
<keyword evidence="6 7" id="KW-0482">Metalloprotease</keyword>
<dbReference type="PANTHER" id="PTHR11804">
    <property type="entry name" value="PROTEASE M3 THIMET OLIGOPEPTIDASE-RELATED"/>
    <property type="match status" value="1"/>
</dbReference>
<dbReference type="PANTHER" id="PTHR11804:SF84">
    <property type="entry name" value="SACCHAROLYSIN"/>
    <property type="match status" value="1"/>
</dbReference>
<dbReference type="Gene3D" id="1.10.1370.10">
    <property type="entry name" value="Neurolysin, domain 3"/>
    <property type="match status" value="2"/>
</dbReference>
<keyword evidence="10" id="KW-1185">Reference proteome</keyword>
<protein>
    <recommendedName>
        <fullName evidence="8">Peptidase M3A/M3B catalytic domain-containing protein</fullName>
    </recommendedName>
</protein>
<dbReference type="InterPro" id="IPR045090">
    <property type="entry name" value="Pept_M3A_M3B"/>
</dbReference>
<name>A0A6V8HJX9_TALPI</name>
<comment type="caution">
    <text evidence="9">The sequence shown here is derived from an EMBL/GenBank/DDBJ whole genome shotgun (WGS) entry which is preliminary data.</text>
</comment>
<accession>A0A6V8HJX9</accession>
<dbReference type="InterPro" id="IPR024077">
    <property type="entry name" value="Neurolysin/TOP_dom2"/>
</dbReference>
<gene>
    <name evidence="9" type="ORF">TCE0_033r09383</name>
</gene>
<dbReference type="GO" id="GO:0006508">
    <property type="term" value="P:proteolysis"/>
    <property type="evidence" value="ECO:0007669"/>
    <property type="project" value="UniProtKB-KW"/>
</dbReference>
<dbReference type="GO" id="GO:0046872">
    <property type="term" value="F:metal ion binding"/>
    <property type="evidence" value="ECO:0007669"/>
    <property type="project" value="UniProtKB-UniRule"/>
</dbReference>
<dbReference type="InterPro" id="IPR024080">
    <property type="entry name" value="Neurolysin/TOP_N"/>
</dbReference>
<keyword evidence="2 7" id="KW-0645">Protease</keyword>
<evidence type="ECO:0000256" key="3">
    <source>
        <dbReference type="ARBA" id="ARBA00022723"/>
    </source>
</evidence>
<dbReference type="InterPro" id="IPR024079">
    <property type="entry name" value="MetalloPept_cat_dom_sf"/>
</dbReference>
<comment type="similarity">
    <text evidence="1 7">Belongs to the peptidase M3 family.</text>
</comment>
<feature type="domain" description="Peptidase M3A/M3B catalytic" evidence="8">
    <location>
        <begin position="266"/>
        <end position="729"/>
    </location>
</feature>
<organism evidence="9 10">
    <name type="scientific">Talaromyces pinophilus</name>
    <name type="common">Penicillium pinophilum</name>
    <dbReference type="NCBI Taxonomy" id="128442"/>
    <lineage>
        <taxon>Eukaryota</taxon>
        <taxon>Fungi</taxon>
        <taxon>Dikarya</taxon>
        <taxon>Ascomycota</taxon>
        <taxon>Pezizomycotina</taxon>
        <taxon>Eurotiomycetes</taxon>
        <taxon>Eurotiomycetidae</taxon>
        <taxon>Eurotiales</taxon>
        <taxon>Trichocomaceae</taxon>
        <taxon>Talaromyces</taxon>
        <taxon>Talaromyces sect. Talaromyces</taxon>
    </lineage>
</organism>